<comment type="caution">
    <text evidence="3">The sequence shown here is derived from an EMBL/GenBank/DDBJ whole genome shotgun (WGS) entry which is preliminary data.</text>
</comment>
<protein>
    <submittedName>
        <fullName evidence="3">MTH1187 family thiamine-binding protein</fullName>
    </submittedName>
</protein>
<reference evidence="3" key="1">
    <citation type="journal article" date="2020" name="mSystems">
        <title>Genome- and Community-Level Interaction Insights into Carbon Utilization and Element Cycling Functions of Hydrothermarchaeota in Hydrothermal Sediment.</title>
        <authorList>
            <person name="Zhou Z."/>
            <person name="Liu Y."/>
            <person name="Xu W."/>
            <person name="Pan J."/>
            <person name="Luo Z.H."/>
            <person name="Li M."/>
        </authorList>
    </citation>
    <scope>NUCLEOTIDE SEQUENCE [LARGE SCALE GENOMIC DNA]</scope>
    <source>
        <strain evidence="3">SpSt-12</strain>
    </source>
</reference>
<gene>
    <name evidence="3" type="ORF">ENN70_02220</name>
</gene>
<organism evidence="3">
    <name type="scientific">Archaeoglobus fulgidus</name>
    <dbReference type="NCBI Taxonomy" id="2234"/>
    <lineage>
        <taxon>Archaea</taxon>
        <taxon>Methanobacteriati</taxon>
        <taxon>Methanobacteriota</taxon>
        <taxon>Archaeoglobi</taxon>
        <taxon>Archaeoglobales</taxon>
        <taxon>Archaeoglobaceae</taxon>
        <taxon>Archaeoglobus</taxon>
    </lineage>
</organism>
<dbReference type="AlphaFoldDB" id="A0A7C2S464"/>
<dbReference type="Pfam" id="PF01910">
    <property type="entry name" value="Thiamine_BP"/>
    <property type="match status" value="1"/>
</dbReference>
<evidence type="ECO:0000313" key="3">
    <source>
        <dbReference type="EMBL" id="HET20926.1"/>
    </source>
</evidence>
<dbReference type="SUPFAM" id="SSF89957">
    <property type="entry name" value="MTH1187/YkoF-like"/>
    <property type="match status" value="1"/>
</dbReference>
<dbReference type="InterPro" id="IPR029756">
    <property type="entry name" value="MTH1187/YkoF-like"/>
</dbReference>
<dbReference type="PANTHER" id="PTHR33777">
    <property type="entry name" value="UPF0045 PROTEIN ECM15"/>
    <property type="match status" value="1"/>
</dbReference>
<dbReference type="EMBL" id="DSCQ01000028">
    <property type="protein sequence ID" value="HET20926.1"/>
    <property type="molecule type" value="Genomic_DNA"/>
</dbReference>
<sequence>MIVEVSAVPVGVGESLSGFVAKVIEVLKKENIEYFLSPMGTSFEVESFVRLAEILEKIDRTLFEAGSPRNYYVIKIDSRAKGGRMSEKIRSVEEKLKQ</sequence>
<dbReference type="Gene3D" id="3.30.70.930">
    <property type="match status" value="1"/>
</dbReference>
<evidence type="ECO:0000259" key="2">
    <source>
        <dbReference type="Pfam" id="PF01910"/>
    </source>
</evidence>
<evidence type="ECO:0000256" key="1">
    <source>
        <dbReference type="ARBA" id="ARBA00010272"/>
    </source>
</evidence>
<feature type="domain" description="Thiamine-binding protein" evidence="2">
    <location>
        <begin position="3"/>
        <end position="93"/>
    </location>
</feature>
<proteinExistence type="inferred from homology"/>
<dbReference type="InterPro" id="IPR051614">
    <property type="entry name" value="UPF0045_domain"/>
</dbReference>
<name>A0A7C2S464_ARCFL</name>
<dbReference type="GO" id="GO:0005829">
    <property type="term" value="C:cytosol"/>
    <property type="evidence" value="ECO:0007669"/>
    <property type="project" value="TreeGrafter"/>
</dbReference>
<accession>A0A7C2S464</accession>
<dbReference type="NCBIfam" id="TIGR00106">
    <property type="entry name" value="MTH1187 family thiamine-binding protein"/>
    <property type="match status" value="1"/>
</dbReference>
<dbReference type="InterPro" id="IPR002767">
    <property type="entry name" value="Thiamine_BP"/>
</dbReference>
<dbReference type="PANTHER" id="PTHR33777:SF1">
    <property type="entry name" value="UPF0045 PROTEIN ECM15"/>
    <property type="match status" value="1"/>
</dbReference>
<comment type="similarity">
    <text evidence="1">Belongs to the UPF0045 family.</text>
</comment>